<dbReference type="AlphaFoldDB" id="F4FXZ0"/>
<dbReference type="EMBL" id="CP002656">
    <property type="protein sequence ID" value="AEB94188.1"/>
    <property type="molecule type" value="Genomic_DNA"/>
</dbReference>
<dbReference type="PATRIC" id="fig|1006006.8.peg.78"/>
<evidence type="ECO:0000313" key="2">
    <source>
        <dbReference type="Proteomes" id="UP000007812"/>
    </source>
</evidence>
<sequence>MSEARLSILAKALVEFEEDIKKIKRDTSDNAKSIILKAQSLTAELETVAESTLNEAEKSIENEKSSIINSLRKKYNEDKESILKQIKQRAESNLDVAIQEVLKALEGAYK</sequence>
<dbReference type="KEGG" id="mcn:Mcup_0078"/>
<dbReference type="STRING" id="1006006.Mcup_0078"/>
<dbReference type="GeneID" id="10492274"/>
<gene>
    <name evidence="1" type="ordered locus">Mcup_0078</name>
</gene>
<accession>F4FXZ0</accession>
<name>F4FXZ0_METCR</name>
<dbReference type="Pfam" id="PF26552">
    <property type="entry name" value="DUF8181"/>
    <property type="match status" value="1"/>
</dbReference>
<evidence type="ECO:0000313" key="1">
    <source>
        <dbReference type="EMBL" id="AEB94188.1"/>
    </source>
</evidence>
<protein>
    <submittedName>
        <fullName evidence="1">Uncharacterized protein</fullName>
    </submittedName>
</protein>
<proteinExistence type="predicted"/>
<reference evidence="1 2" key="1">
    <citation type="journal article" date="2011" name="J. Bacteriol.">
        <title>Complete genome sequence of Metallosphaera cuprina, a metal sulfide-oxidizing archaeon from a hot spring.</title>
        <authorList>
            <person name="Liu L.J."/>
            <person name="You X.Y."/>
            <person name="Zheng H."/>
            <person name="Wang S."/>
            <person name="Jiang C.Y."/>
            <person name="Liu S.J."/>
        </authorList>
    </citation>
    <scope>NUCLEOTIDE SEQUENCE [LARGE SCALE GENOMIC DNA]</scope>
    <source>
        <strain evidence="1 2">Ar-4</strain>
    </source>
</reference>
<organism evidence="1 2">
    <name type="scientific">Metallosphaera cuprina (strain Ar-4)</name>
    <dbReference type="NCBI Taxonomy" id="1006006"/>
    <lineage>
        <taxon>Archaea</taxon>
        <taxon>Thermoproteota</taxon>
        <taxon>Thermoprotei</taxon>
        <taxon>Sulfolobales</taxon>
        <taxon>Sulfolobaceae</taxon>
        <taxon>Metallosphaera</taxon>
    </lineage>
</organism>
<dbReference type="OrthoDB" id="34370at2157"/>
<dbReference type="eggNOG" id="arCOG05939">
    <property type="taxonomic scope" value="Archaea"/>
</dbReference>
<keyword evidence="2" id="KW-1185">Reference proteome</keyword>
<dbReference type="HOGENOM" id="CLU_172986_0_0_2"/>
<dbReference type="Gene3D" id="1.20.5.2950">
    <property type="match status" value="1"/>
</dbReference>
<dbReference type="RefSeq" id="WP_013736689.1">
    <property type="nucleotide sequence ID" value="NC_015435.1"/>
</dbReference>
<dbReference type="InterPro" id="IPR058494">
    <property type="entry name" value="DUF8181"/>
</dbReference>
<dbReference type="Proteomes" id="UP000007812">
    <property type="component" value="Chromosome"/>
</dbReference>